<name>A0AAD6A1X5_9POAL</name>
<protein>
    <recommendedName>
        <fullName evidence="3">Reverse transcriptase zinc-binding domain-containing protein</fullName>
    </recommendedName>
</protein>
<evidence type="ECO:0000313" key="2">
    <source>
        <dbReference type="Proteomes" id="UP001210211"/>
    </source>
</evidence>
<dbReference type="SUPFAM" id="SSF56219">
    <property type="entry name" value="DNase I-like"/>
    <property type="match status" value="1"/>
</dbReference>
<organism evidence="1 2">
    <name type="scientific">Rhynchospora tenuis</name>
    <dbReference type="NCBI Taxonomy" id="198213"/>
    <lineage>
        <taxon>Eukaryota</taxon>
        <taxon>Viridiplantae</taxon>
        <taxon>Streptophyta</taxon>
        <taxon>Embryophyta</taxon>
        <taxon>Tracheophyta</taxon>
        <taxon>Spermatophyta</taxon>
        <taxon>Magnoliopsida</taxon>
        <taxon>Liliopsida</taxon>
        <taxon>Poales</taxon>
        <taxon>Cyperaceae</taxon>
        <taxon>Cyperoideae</taxon>
        <taxon>Rhynchosporeae</taxon>
        <taxon>Rhynchospora</taxon>
    </lineage>
</organism>
<dbReference type="AlphaFoldDB" id="A0AAD6A1X5"/>
<evidence type="ECO:0000313" key="1">
    <source>
        <dbReference type="EMBL" id="KAJ3708187.1"/>
    </source>
</evidence>
<keyword evidence="2" id="KW-1185">Reference proteome</keyword>
<accession>A0AAD6A1X5</accession>
<dbReference type="InterPro" id="IPR036691">
    <property type="entry name" value="Endo/exonu/phosph_ase_sf"/>
</dbReference>
<comment type="caution">
    <text evidence="1">The sequence shown here is derived from an EMBL/GenBank/DDBJ whole genome shotgun (WGS) entry which is preliminary data.</text>
</comment>
<gene>
    <name evidence="1" type="ORF">LUZ61_011892</name>
</gene>
<dbReference type="PANTHER" id="PTHR33710:SF79">
    <property type="entry name" value="OS06G0205337 PROTEIN"/>
    <property type="match status" value="1"/>
</dbReference>
<dbReference type="Gene3D" id="3.60.10.10">
    <property type="entry name" value="Endonuclease/exonuclease/phosphatase"/>
    <property type="match status" value="1"/>
</dbReference>
<evidence type="ECO:0008006" key="3">
    <source>
        <dbReference type="Google" id="ProtNLM"/>
    </source>
</evidence>
<sequence length="636" mass="73592">MNSICNSLDRFFTIGLPVCMAGDFNAILSISEKFGGNQHWDRQNQIFHNFVFRNGLIDLGFKGPAFTWTNKRYTSTPIFERLDRVLVTPSWIHLYSRAVVLHLPRIYSDHAGILLKWDGSINVGKTFKIEHHWLKDADFLNLCTRSWQACETEDFSVNLMNLTKNIKQWAKGRENPQGKLKRIEEQLITLQSRHPAIQDLNVEQALLRDYYNTEELVNIYWRQRAKQKWILEGDQNTRYFHTQATNRFRKNTISHIKLPNGAISGDDKKVRETIVNFFKDLYCSHEKIAIDEINTWFDSIPSELGHTIPLNEHLNLIEPPDELEIKSVLFQMAPESAPGPDGYTAKFVQHMWPIIKFQLIPQIRKCFNDKVIPPQWLNFSVTLIPKIPDPLQPGQGEKYLGVRLIQPPNYNFGSTQLITDKFNNKLGGWKAHTLSFAGRLVLIKSTLQSLPVYFFSTFLYPKHFLAEKRNSPVSEVFDHENHHWNIQKLKSFLPADAISQILISQTPRIPQISPLCGRCGQTPETPLHAFFDCTFSVATWHVANLPLSILPDTTIPEIISFHQKKFSQRLVALFYNILYCLWNSRNTVLFQKKKENPAHTVFLATILTQNCFRNLLSESKHFQITAHDRIILTDGS</sequence>
<dbReference type="PANTHER" id="PTHR33710">
    <property type="entry name" value="BNAC02G09200D PROTEIN"/>
    <property type="match status" value="1"/>
</dbReference>
<dbReference type="Proteomes" id="UP001210211">
    <property type="component" value="Unassembled WGS sequence"/>
</dbReference>
<proteinExistence type="predicted"/>
<dbReference type="EMBL" id="JAMRDG010000001">
    <property type="protein sequence ID" value="KAJ3708187.1"/>
    <property type="molecule type" value="Genomic_DNA"/>
</dbReference>
<reference evidence="1 2" key="1">
    <citation type="journal article" date="2022" name="Cell">
        <title>Repeat-based holocentromeres influence genome architecture and karyotype evolution.</title>
        <authorList>
            <person name="Hofstatter P.G."/>
            <person name="Thangavel G."/>
            <person name="Lux T."/>
            <person name="Neumann P."/>
            <person name="Vondrak T."/>
            <person name="Novak P."/>
            <person name="Zhang M."/>
            <person name="Costa L."/>
            <person name="Castellani M."/>
            <person name="Scott A."/>
            <person name="Toegelov H."/>
            <person name="Fuchs J."/>
            <person name="Mata-Sucre Y."/>
            <person name="Dias Y."/>
            <person name="Vanzela A.L.L."/>
            <person name="Huettel B."/>
            <person name="Almeida C.C.S."/>
            <person name="Simkova H."/>
            <person name="Souza G."/>
            <person name="Pedrosa-Harand A."/>
            <person name="Macas J."/>
            <person name="Mayer K.F.X."/>
            <person name="Houben A."/>
            <person name="Marques A."/>
        </authorList>
    </citation>
    <scope>NUCLEOTIDE SEQUENCE [LARGE SCALE GENOMIC DNA]</scope>
    <source>
        <strain evidence="1">RhyTen1mFocal</strain>
    </source>
</reference>